<keyword evidence="15" id="KW-1185">Reference proteome</keyword>
<evidence type="ECO:0008006" key="16">
    <source>
        <dbReference type="Google" id="ProtNLM"/>
    </source>
</evidence>
<reference evidence="14" key="2">
    <citation type="submission" date="2020-05" db="UniProtKB">
        <authorList>
            <consortium name="EnsemblMetazoa"/>
        </authorList>
    </citation>
    <scope>IDENTIFICATION</scope>
    <source>
        <strain evidence="14">MINIMUS1</strain>
    </source>
</reference>
<feature type="domain" description="HMG box" evidence="12">
    <location>
        <begin position="3"/>
        <end position="59"/>
    </location>
</feature>
<dbReference type="EnsemblMetazoa" id="AMIN005247-RA">
    <property type="protein sequence ID" value="AMIN005247-PA"/>
    <property type="gene ID" value="AMIN005247"/>
</dbReference>
<dbReference type="Gene3D" id="1.10.30.10">
    <property type="entry name" value="High mobility group box domain"/>
    <property type="match status" value="1"/>
</dbReference>
<evidence type="ECO:0000256" key="8">
    <source>
        <dbReference type="ARBA" id="ARBA00023158"/>
    </source>
</evidence>
<dbReference type="GO" id="GO:0043186">
    <property type="term" value="C:P granule"/>
    <property type="evidence" value="ECO:0007669"/>
    <property type="project" value="TreeGrafter"/>
</dbReference>
<evidence type="ECO:0000256" key="7">
    <source>
        <dbReference type="ARBA" id="ARBA00023125"/>
    </source>
</evidence>
<keyword evidence="9" id="KW-0539">Nucleus</keyword>
<protein>
    <recommendedName>
        <fullName evidence="16">HMG box domain-containing protein</fullName>
    </recommendedName>
</protein>
<dbReference type="SUPFAM" id="SSF47095">
    <property type="entry name" value="HMG-box"/>
    <property type="match status" value="1"/>
</dbReference>
<proteinExistence type="inferred from homology"/>
<keyword evidence="8" id="KW-0943">RNA-mediated gene silencing</keyword>
<evidence type="ECO:0000256" key="2">
    <source>
        <dbReference type="ARBA" id="ARBA00004496"/>
    </source>
</evidence>
<evidence type="ECO:0000256" key="4">
    <source>
        <dbReference type="ARBA" id="ARBA00022473"/>
    </source>
</evidence>
<dbReference type="GO" id="GO:0005634">
    <property type="term" value="C:nucleus"/>
    <property type="evidence" value="ECO:0007669"/>
    <property type="project" value="UniProtKB-SubCell"/>
</dbReference>
<evidence type="ECO:0000259" key="13">
    <source>
        <dbReference type="Pfam" id="PF13017"/>
    </source>
</evidence>
<dbReference type="GO" id="GO:0060964">
    <property type="term" value="P:regulation of miRNA-mediated gene silencing"/>
    <property type="evidence" value="ECO:0007669"/>
    <property type="project" value="InterPro"/>
</dbReference>
<sequence>MPKRNAFFYFMLDYRNKEEKMGRKFQRLAEVVPFAGTVWEKMDAEQRKPYIQQTKTSKGQNVGPLNSLGILIKDVEEKLRAQKNKVQTITNAIADQVKSAEARHELEKEVFYVLSLTYFGCTFEGIYLPAELGVVKYNLECGVTDRMHMHIHLDEIPLGAALSVQTHTKATHQLPLPPNALGKAFGEEVAQCLLNFLGATDEIPLLFTNDQTLPIVEVMLRQLLSDRITDEMLYVCPLSELFCKLKQAAERQFLGESYFPSALTAQYILQMDCYDYVMGISCDFHEKEFNFMHCALSQATRWTYIISKFCCPNMGIECIPGKHIPLPTNNMLSDIHTDEPKPGTSSIQLSVKQKKCDNACTEAKLATGTNLENIACCLETLSISKDEPHAGDLASNAVCNLAGNDSREEEKPKTCEKKAKE</sequence>
<dbReference type="InterPro" id="IPR024970">
    <property type="entry name" value="Maelstrom"/>
</dbReference>
<evidence type="ECO:0000256" key="6">
    <source>
        <dbReference type="ARBA" id="ARBA00022782"/>
    </source>
</evidence>
<dbReference type="GO" id="GO:0007283">
    <property type="term" value="P:spermatogenesis"/>
    <property type="evidence" value="ECO:0007669"/>
    <property type="project" value="TreeGrafter"/>
</dbReference>
<evidence type="ECO:0000313" key="15">
    <source>
        <dbReference type="Proteomes" id="UP000075920"/>
    </source>
</evidence>
<evidence type="ECO:0000259" key="12">
    <source>
        <dbReference type="Pfam" id="PF09011"/>
    </source>
</evidence>
<keyword evidence="5" id="KW-0963">Cytoplasm</keyword>
<dbReference type="GO" id="GO:0030154">
    <property type="term" value="P:cell differentiation"/>
    <property type="evidence" value="ECO:0007669"/>
    <property type="project" value="UniProtKB-KW"/>
</dbReference>
<feature type="coiled-coil region" evidence="11">
    <location>
        <begin position="65"/>
        <end position="92"/>
    </location>
</feature>
<evidence type="ECO:0000256" key="10">
    <source>
        <dbReference type="ARBA" id="ARBA00023254"/>
    </source>
</evidence>
<evidence type="ECO:0000256" key="5">
    <source>
        <dbReference type="ARBA" id="ARBA00022490"/>
    </source>
</evidence>
<dbReference type="VEuPathDB" id="VectorBase:AMIN005247"/>
<evidence type="ECO:0000313" key="14">
    <source>
        <dbReference type="EnsemblMetazoa" id="AMIN005247-PA"/>
    </source>
</evidence>
<reference evidence="15" key="1">
    <citation type="submission" date="2013-03" db="EMBL/GenBank/DDBJ databases">
        <title>The Genome Sequence of Anopheles minimus MINIMUS1.</title>
        <authorList>
            <consortium name="The Broad Institute Genomics Platform"/>
            <person name="Neafsey D.E."/>
            <person name="Walton C."/>
            <person name="Walker B."/>
            <person name="Young S.K."/>
            <person name="Zeng Q."/>
            <person name="Gargeya S."/>
            <person name="Fitzgerald M."/>
            <person name="Haas B."/>
            <person name="Abouelleil A."/>
            <person name="Allen A.W."/>
            <person name="Alvarado L."/>
            <person name="Arachchi H.M."/>
            <person name="Berlin A.M."/>
            <person name="Chapman S.B."/>
            <person name="Gainer-Dewar J."/>
            <person name="Goldberg J."/>
            <person name="Griggs A."/>
            <person name="Gujja S."/>
            <person name="Hansen M."/>
            <person name="Howarth C."/>
            <person name="Imamovic A."/>
            <person name="Ireland A."/>
            <person name="Larimer J."/>
            <person name="McCowan C."/>
            <person name="Murphy C."/>
            <person name="Pearson M."/>
            <person name="Poon T.W."/>
            <person name="Priest M."/>
            <person name="Roberts A."/>
            <person name="Saif S."/>
            <person name="Shea T."/>
            <person name="Sisk P."/>
            <person name="Sykes S."/>
            <person name="Wortman J."/>
            <person name="Nusbaum C."/>
            <person name="Birren B."/>
        </authorList>
    </citation>
    <scope>NUCLEOTIDE SEQUENCE [LARGE SCALE GENOMIC DNA]</scope>
    <source>
        <strain evidence="15">MINIMUS1</strain>
    </source>
</reference>
<keyword evidence="6" id="KW-0221">Differentiation</keyword>
<dbReference type="PANTHER" id="PTHR21358:SF4">
    <property type="entry name" value="PROTEIN MAELSTROM HOMOLOG"/>
    <property type="match status" value="1"/>
</dbReference>
<keyword evidence="11" id="KW-0175">Coiled coil</keyword>
<evidence type="ECO:0000256" key="1">
    <source>
        <dbReference type="ARBA" id="ARBA00004123"/>
    </source>
</evidence>
<dbReference type="InterPro" id="IPR009071">
    <property type="entry name" value="HMG_box_dom"/>
</dbReference>
<dbReference type="Proteomes" id="UP000075920">
    <property type="component" value="Unassembled WGS sequence"/>
</dbReference>
<evidence type="ECO:0000256" key="9">
    <source>
        <dbReference type="ARBA" id="ARBA00023242"/>
    </source>
</evidence>
<dbReference type="GO" id="GO:0034587">
    <property type="term" value="P:piRNA processing"/>
    <property type="evidence" value="ECO:0007669"/>
    <property type="project" value="TreeGrafter"/>
</dbReference>
<dbReference type="InterPro" id="IPR039259">
    <property type="entry name" value="Protein_maelstrom"/>
</dbReference>
<dbReference type="GO" id="GO:0007140">
    <property type="term" value="P:male meiotic nuclear division"/>
    <property type="evidence" value="ECO:0007669"/>
    <property type="project" value="TreeGrafter"/>
</dbReference>
<keyword evidence="4" id="KW-0217">Developmental protein</keyword>
<dbReference type="Pfam" id="PF09011">
    <property type="entry name" value="HMG_box_2"/>
    <property type="match status" value="1"/>
</dbReference>
<accession>A0A182W4I4</accession>
<name>A0A182W4I4_9DIPT</name>
<keyword evidence="7" id="KW-0238">DNA-binding</keyword>
<organism evidence="14 15">
    <name type="scientific">Anopheles minimus</name>
    <dbReference type="NCBI Taxonomy" id="112268"/>
    <lineage>
        <taxon>Eukaryota</taxon>
        <taxon>Metazoa</taxon>
        <taxon>Ecdysozoa</taxon>
        <taxon>Arthropoda</taxon>
        <taxon>Hexapoda</taxon>
        <taxon>Insecta</taxon>
        <taxon>Pterygota</taxon>
        <taxon>Neoptera</taxon>
        <taxon>Endopterygota</taxon>
        <taxon>Diptera</taxon>
        <taxon>Nematocera</taxon>
        <taxon>Culicoidea</taxon>
        <taxon>Culicidae</taxon>
        <taxon>Anophelinae</taxon>
        <taxon>Anopheles</taxon>
    </lineage>
</organism>
<dbReference type="PANTHER" id="PTHR21358">
    <property type="entry name" value="PROTEIN MAELSTROM HOMOLOG"/>
    <property type="match status" value="1"/>
</dbReference>
<comment type="subcellular location">
    <subcellularLocation>
        <location evidence="2">Cytoplasm</location>
    </subcellularLocation>
    <subcellularLocation>
        <location evidence="1">Nucleus</location>
    </subcellularLocation>
</comment>
<dbReference type="GO" id="GO:0043565">
    <property type="term" value="F:sequence-specific DNA binding"/>
    <property type="evidence" value="ECO:0007669"/>
    <property type="project" value="TreeGrafter"/>
</dbReference>
<evidence type="ECO:0000256" key="3">
    <source>
        <dbReference type="ARBA" id="ARBA00007057"/>
    </source>
</evidence>
<feature type="domain" description="Maelstrom" evidence="13">
    <location>
        <begin position="123"/>
        <end position="328"/>
    </location>
</feature>
<comment type="similarity">
    <text evidence="3">Belongs to the maelstrom family.</text>
</comment>
<dbReference type="GO" id="GO:0045892">
    <property type="term" value="P:negative regulation of DNA-templated transcription"/>
    <property type="evidence" value="ECO:0007669"/>
    <property type="project" value="TreeGrafter"/>
</dbReference>
<keyword evidence="10" id="KW-0469">Meiosis</keyword>
<dbReference type="Pfam" id="PF13017">
    <property type="entry name" value="Maelstrom"/>
    <property type="match status" value="1"/>
</dbReference>
<dbReference type="InterPro" id="IPR036910">
    <property type="entry name" value="HMG_box_dom_sf"/>
</dbReference>
<dbReference type="AlphaFoldDB" id="A0A182W4I4"/>
<evidence type="ECO:0000256" key="11">
    <source>
        <dbReference type="SAM" id="Coils"/>
    </source>
</evidence>